<dbReference type="SUPFAM" id="SSF141371">
    <property type="entry name" value="PilZ domain-like"/>
    <property type="match status" value="2"/>
</dbReference>
<evidence type="ECO:0000256" key="3">
    <source>
        <dbReference type="ARBA" id="ARBA00023143"/>
    </source>
</evidence>
<dbReference type="GO" id="GO:0035438">
    <property type="term" value="F:cyclic-di-GMP binding"/>
    <property type="evidence" value="ECO:0007669"/>
    <property type="project" value="InterPro"/>
</dbReference>
<keyword evidence="2" id="KW-0547">Nucleotide-binding</keyword>
<dbReference type="Gene3D" id="2.30.110.10">
    <property type="entry name" value="Electron Transport, Fmn-binding Protein, Chain A"/>
    <property type="match status" value="1"/>
</dbReference>
<keyword evidence="1" id="KW-0973">c-di-GMP</keyword>
<dbReference type="InterPro" id="IPR009875">
    <property type="entry name" value="PilZ_domain"/>
</dbReference>
<evidence type="ECO:0000313" key="7">
    <source>
        <dbReference type="Proteomes" id="UP000215148"/>
    </source>
</evidence>
<dbReference type="PROSITE" id="PS51257">
    <property type="entry name" value="PROKAR_LIPOPROTEIN"/>
    <property type="match status" value="1"/>
</dbReference>
<evidence type="ECO:0000313" key="6">
    <source>
        <dbReference type="EMBL" id="ASU23913.1"/>
    </source>
</evidence>
<organism evidence="6 7">
    <name type="scientific">Vibrio qinghaiensis</name>
    <dbReference type="NCBI Taxonomy" id="2025808"/>
    <lineage>
        <taxon>Bacteria</taxon>
        <taxon>Pseudomonadati</taxon>
        <taxon>Pseudomonadota</taxon>
        <taxon>Gammaproteobacteria</taxon>
        <taxon>Vibrionales</taxon>
        <taxon>Vibrionaceae</taxon>
        <taxon>Vibrio</taxon>
    </lineage>
</organism>
<dbReference type="KEGG" id="vqi:CCZ37_15155"/>
<dbReference type="Pfam" id="PF12945">
    <property type="entry name" value="PilZNR"/>
    <property type="match status" value="1"/>
</dbReference>
<keyword evidence="7" id="KW-1185">Reference proteome</keyword>
<dbReference type="InterPro" id="IPR009926">
    <property type="entry name" value="T3SS_YcgR_PilZN"/>
</dbReference>
<dbReference type="InterPro" id="IPR012349">
    <property type="entry name" value="Split_barrel_FMN-bd"/>
</dbReference>
<evidence type="ECO:0000256" key="2">
    <source>
        <dbReference type="ARBA" id="ARBA00022741"/>
    </source>
</evidence>
<feature type="domain" description="Type III secretion system flagellar brake protein YcgR PilZN" evidence="5">
    <location>
        <begin position="8"/>
        <end position="88"/>
    </location>
</feature>
<dbReference type="Pfam" id="PF07238">
    <property type="entry name" value="PilZ"/>
    <property type="match status" value="1"/>
</dbReference>
<dbReference type="EMBL" id="CP022742">
    <property type="protein sequence ID" value="ASU23913.1"/>
    <property type="molecule type" value="Genomic_DNA"/>
</dbReference>
<evidence type="ECO:0000259" key="5">
    <source>
        <dbReference type="Pfam" id="PF12945"/>
    </source>
</evidence>
<accession>A0A223N2I5</accession>
<dbReference type="Proteomes" id="UP000215148">
    <property type="component" value="Chromosome 2"/>
</dbReference>
<gene>
    <name evidence="6" type="ORF">CCZ37_15155</name>
</gene>
<evidence type="ECO:0000259" key="4">
    <source>
        <dbReference type="Pfam" id="PF07238"/>
    </source>
</evidence>
<reference evidence="6 7" key="1">
    <citation type="submission" date="2017-08" db="EMBL/GenBank/DDBJ databases">
        <title>The Vibrio qinghaiensis sp.-Q67 is a luminous bacteria isolated firstly from Qinghai lake, Qinghai province, China, which has been proved to be very sensitive to detect environmental and food pollutants. Therefore, complete genome analysis of V. qinghaiensis sp.-Q67 highlights the potential application of this strain on detection of hazards in the contaminated environments.</title>
        <authorList>
            <person name="Gong L."/>
        </authorList>
    </citation>
    <scope>NUCLEOTIDE SEQUENCE [LARGE SCALE GENOMIC DNA]</scope>
    <source>
        <strain evidence="6 7">Q67</strain>
    </source>
</reference>
<proteinExistence type="predicted"/>
<dbReference type="AlphaFoldDB" id="A0A223N2I5"/>
<sequence>MKILATVEFGPEDSYNFSTTIIGCKRERYVLIDMPIKAREDLVMRKIVNIQIILRGICDTELGHILAFKTSIIRSISKPFGLLFIKFPNHFVTKAIREHERYKLSLPAIVYEGEHQLKGKLVDFSISGCALLIPSVHHLEKDMFIEIKSTLSPLLPQDLACQIVSVRQQGQGVLVGVKFLESIAMTAALKKEILERAFMASSV</sequence>
<protein>
    <submittedName>
        <fullName evidence="6">Pilus assembly protein PilZ</fullName>
    </submittedName>
</protein>
<evidence type="ECO:0000256" key="1">
    <source>
        <dbReference type="ARBA" id="ARBA00022636"/>
    </source>
</evidence>
<feature type="domain" description="PilZ" evidence="4">
    <location>
        <begin position="97"/>
        <end position="187"/>
    </location>
</feature>
<name>A0A223N2I5_9VIBR</name>
<dbReference type="Gene3D" id="2.40.10.220">
    <property type="entry name" value="predicted glycosyltransferase like domains"/>
    <property type="match status" value="1"/>
</dbReference>
<keyword evidence="3" id="KW-0975">Bacterial flagellum</keyword>